<reference evidence="1 2" key="1">
    <citation type="submission" date="2024-04" db="EMBL/GenBank/DDBJ databases">
        <title>Tritrichomonas musculus Genome.</title>
        <authorList>
            <person name="Alves-Ferreira E."/>
            <person name="Grigg M."/>
            <person name="Lorenzi H."/>
            <person name="Galac M."/>
        </authorList>
    </citation>
    <scope>NUCLEOTIDE SEQUENCE [LARGE SCALE GENOMIC DNA]</scope>
    <source>
        <strain evidence="1 2">EAF2021</strain>
    </source>
</reference>
<name>A0ABR2L618_9EUKA</name>
<organism evidence="1 2">
    <name type="scientific">Tritrichomonas musculus</name>
    <dbReference type="NCBI Taxonomy" id="1915356"/>
    <lineage>
        <taxon>Eukaryota</taxon>
        <taxon>Metamonada</taxon>
        <taxon>Parabasalia</taxon>
        <taxon>Tritrichomonadida</taxon>
        <taxon>Tritrichomonadidae</taxon>
        <taxon>Tritrichomonas</taxon>
    </lineage>
</organism>
<accession>A0ABR2L618</accession>
<sequence>MMNPPKRHVHAQCLFFYHFTFRWSNERDWIKLAYIRYTKQLKNSDIVELRYRNINVSKSNVARMIHMSSNFQTIQQFRLKVNSYCATQAMDYYGNKNDCDMFIQIIKTLIPNSSQYHKNNYVFPNHILNDPSLSILFSPYPIDELYKYFINNCPKQKNSTFFNDFIRKINESSK</sequence>
<dbReference type="Proteomes" id="UP001470230">
    <property type="component" value="Unassembled WGS sequence"/>
</dbReference>
<evidence type="ECO:0000313" key="2">
    <source>
        <dbReference type="Proteomes" id="UP001470230"/>
    </source>
</evidence>
<comment type="caution">
    <text evidence="1">The sequence shown here is derived from an EMBL/GenBank/DDBJ whole genome shotgun (WGS) entry which is preliminary data.</text>
</comment>
<gene>
    <name evidence="1" type="ORF">M9Y10_000477</name>
</gene>
<evidence type="ECO:0000313" key="1">
    <source>
        <dbReference type="EMBL" id="KAK8898202.1"/>
    </source>
</evidence>
<protein>
    <submittedName>
        <fullName evidence="1">Uncharacterized protein</fullName>
    </submittedName>
</protein>
<keyword evidence="2" id="KW-1185">Reference proteome</keyword>
<dbReference type="EMBL" id="JAPFFF010000001">
    <property type="protein sequence ID" value="KAK8898202.1"/>
    <property type="molecule type" value="Genomic_DNA"/>
</dbReference>
<proteinExistence type="predicted"/>